<feature type="compositionally biased region" description="Polar residues" evidence="2">
    <location>
        <begin position="444"/>
        <end position="458"/>
    </location>
</feature>
<name>A0AAW1P280_9CHLO</name>
<feature type="compositionally biased region" description="Polar residues" evidence="2">
    <location>
        <begin position="108"/>
        <end position="119"/>
    </location>
</feature>
<dbReference type="GO" id="GO:0005634">
    <property type="term" value="C:nucleus"/>
    <property type="evidence" value="ECO:0007669"/>
    <property type="project" value="TreeGrafter"/>
</dbReference>
<evidence type="ECO:0000313" key="3">
    <source>
        <dbReference type="EMBL" id="KAK9801393.1"/>
    </source>
</evidence>
<feature type="region of interest" description="Disordered" evidence="2">
    <location>
        <begin position="339"/>
        <end position="458"/>
    </location>
</feature>
<evidence type="ECO:0000313" key="4">
    <source>
        <dbReference type="Proteomes" id="UP001465755"/>
    </source>
</evidence>
<organism evidence="3 4">
    <name type="scientific">Symbiochloris irregularis</name>
    <dbReference type="NCBI Taxonomy" id="706552"/>
    <lineage>
        <taxon>Eukaryota</taxon>
        <taxon>Viridiplantae</taxon>
        <taxon>Chlorophyta</taxon>
        <taxon>core chlorophytes</taxon>
        <taxon>Trebouxiophyceae</taxon>
        <taxon>Trebouxiales</taxon>
        <taxon>Trebouxiaceae</taxon>
        <taxon>Symbiochloris</taxon>
    </lineage>
</organism>
<dbReference type="EMBL" id="JALJOQ010000076">
    <property type="protein sequence ID" value="KAK9801393.1"/>
    <property type="molecule type" value="Genomic_DNA"/>
</dbReference>
<keyword evidence="4" id="KW-1185">Reference proteome</keyword>
<feature type="compositionally biased region" description="Basic and acidic residues" evidence="2">
    <location>
        <begin position="430"/>
        <end position="443"/>
    </location>
</feature>
<dbReference type="GO" id="GO:0030688">
    <property type="term" value="C:preribosome, small subunit precursor"/>
    <property type="evidence" value="ECO:0007669"/>
    <property type="project" value="TreeGrafter"/>
</dbReference>
<proteinExistence type="inferred from homology"/>
<feature type="compositionally biased region" description="Basic and acidic residues" evidence="2">
    <location>
        <begin position="407"/>
        <end position="422"/>
    </location>
</feature>
<dbReference type="AlphaFoldDB" id="A0AAW1P280"/>
<dbReference type="GO" id="GO:0005829">
    <property type="term" value="C:cytosol"/>
    <property type="evidence" value="ECO:0007669"/>
    <property type="project" value="TreeGrafter"/>
</dbReference>
<feature type="region of interest" description="Disordered" evidence="2">
    <location>
        <begin position="108"/>
        <end position="203"/>
    </location>
</feature>
<comment type="similarity">
    <text evidence="1">Belongs to the LTV1 family.</text>
</comment>
<gene>
    <name evidence="3" type="ORF">WJX73_005942</name>
</gene>
<sequence length="458" mass="49958">MRARGQEESATTSVPEGSAVFVPALNVQPPEEDAKVFQSFRLHLAAGAENEAEADSALPGVTAFSREVSSLWNKNEEELAEVRTAMLKAEGCETLDSEDEILDDFLLSATQDNTDQATPTLMVPRHRQPPAGVLSHIPDEEADDLWGSDDSCSDREEGADAASSSPSSVLDRASGASAGPASQSQRPAKAPGSIASTYWRTERKDRNANLSAIDERFEQLALGYNSDELGELDDEDDTVQGSHALDQYGPMMNDFLAVHATAEHAHEGGQHYDAPDCKGPQPAISDEAAAAIAKARESLRAAEERPEPPTDRGVQHWDDDAADGREHWDCESVLTTLSNLDNHPGRIMEPSRRRGQPKQQAAHRHIQLSAKTGLPVAHRTTSEPGSVYQAERHSRDEKLQPQKHHRGETGEEKKARKALVKEARRKARANKKELKVMFKDEAQRQSQPGVSASTVPLS</sequence>
<comment type="caution">
    <text evidence="3">The sequence shown here is derived from an EMBL/GenBank/DDBJ whole genome shotgun (WGS) entry which is preliminary data.</text>
</comment>
<feature type="compositionally biased region" description="Low complexity" evidence="2">
    <location>
        <begin position="172"/>
        <end position="188"/>
    </location>
</feature>
<evidence type="ECO:0008006" key="5">
    <source>
        <dbReference type="Google" id="ProtNLM"/>
    </source>
</evidence>
<dbReference type="GO" id="GO:0042274">
    <property type="term" value="P:ribosomal small subunit biogenesis"/>
    <property type="evidence" value="ECO:0007669"/>
    <property type="project" value="InterPro"/>
</dbReference>
<dbReference type="GO" id="GO:0000056">
    <property type="term" value="P:ribosomal small subunit export from nucleus"/>
    <property type="evidence" value="ECO:0007669"/>
    <property type="project" value="TreeGrafter"/>
</dbReference>
<protein>
    <recommendedName>
        <fullName evidence="5">Protein LTV1 homolog</fullName>
    </recommendedName>
</protein>
<dbReference type="PANTHER" id="PTHR21531:SF0">
    <property type="entry name" value="PROTEIN LTV1 HOMOLOG"/>
    <property type="match status" value="1"/>
</dbReference>
<evidence type="ECO:0000256" key="2">
    <source>
        <dbReference type="SAM" id="MobiDB-lite"/>
    </source>
</evidence>
<accession>A0AAW1P280</accession>
<dbReference type="InterPro" id="IPR007307">
    <property type="entry name" value="Ltv1"/>
</dbReference>
<feature type="compositionally biased region" description="Basic and acidic residues" evidence="2">
    <location>
        <begin position="343"/>
        <end position="352"/>
    </location>
</feature>
<evidence type="ECO:0000256" key="1">
    <source>
        <dbReference type="ARBA" id="ARBA00009078"/>
    </source>
</evidence>
<feature type="compositionally biased region" description="Basic residues" evidence="2">
    <location>
        <begin position="353"/>
        <end position="366"/>
    </location>
</feature>
<feature type="compositionally biased region" description="Basic and acidic residues" evidence="2">
    <location>
        <begin position="390"/>
        <end position="400"/>
    </location>
</feature>
<dbReference type="PANTHER" id="PTHR21531">
    <property type="entry name" value="LOW-TEMPERATURE VIABILITY PROTEIN LTV1-RELATED"/>
    <property type="match status" value="1"/>
</dbReference>
<dbReference type="Proteomes" id="UP001465755">
    <property type="component" value="Unassembled WGS sequence"/>
</dbReference>
<reference evidence="3 4" key="1">
    <citation type="journal article" date="2024" name="Nat. Commun.">
        <title>Phylogenomics reveals the evolutionary origins of lichenization in chlorophyte algae.</title>
        <authorList>
            <person name="Puginier C."/>
            <person name="Libourel C."/>
            <person name="Otte J."/>
            <person name="Skaloud P."/>
            <person name="Haon M."/>
            <person name="Grisel S."/>
            <person name="Petersen M."/>
            <person name="Berrin J.G."/>
            <person name="Delaux P.M."/>
            <person name="Dal Grande F."/>
            <person name="Keller J."/>
        </authorList>
    </citation>
    <scope>NUCLEOTIDE SEQUENCE [LARGE SCALE GENOMIC DNA]</scope>
    <source>
        <strain evidence="3 4">SAG 2036</strain>
    </source>
</reference>